<dbReference type="PANTHER" id="PTHR12406:SF7">
    <property type="entry name" value="PATATIN-LIKE PHOSPHOLIPASE DOMAIN-CONTAINING PROTEIN 4"/>
    <property type="match status" value="1"/>
</dbReference>
<organism evidence="4 5">
    <name type="scientific">Chrysochromulina ericina virus CeV-01B</name>
    <dbReference type="NCBI Taxonomy" id="3070830"/>
    <lineage>
        <taxon>Viruses</taxon>
        <taxon>Varidnaviria</taxon>
        <taxon>Bamfordvirae</taxon>
        <taxon>Nucleocytoviricota</taxon>
        <taxon>Megaviricetes</taxon>
        <taxon>Imitervirales</taxon>
        <taxon>Mesomimiviridae</taxon>
        <taxon>Tethysvirus</taxon>
        <taxon>Tethysvirus raunefjordenense</taxon>
    </lineage>
</organism>
<dbReference type="Gene3D" id="3.40.1090.10">
    <property type="entry name" value="Cytosolic phospholipase A2 catalytic domain"/>
    <property type="match status" value="1"/>
</dbReference>
<dbReference type="OrthoDB" id="40752at10239"/>
<name>A0A0N9R0J0_9VIRU</name>
<keyword evidence="5" id="KW-1185">Reference proteome</keyword>
<comment type="caution">
    <text evidence="2">Lacks conserved residue(s) required for the propagation of feature annotation.</text>
</comment>
<keyword evidence="2" id="KW-0442">Lipid degradation</keyword>
<evidence type="ECO:0000259" key="3">
    <source>
        <dbReference type="PROSITE" id="PS51635"/>
    </source>
</evidence>
<dbReference type="SUPFAM" id="SSF52151">
    <property type="entry name" value="FabD/lysophospholipase-like"/>
    <property type="match status" value="1"/>
</dbReference>
<feature type="short sequence motif" description="GXSXG" evidence="2">
    <location>
        <begin position="66"/>
        <end position="70"/>
    </location>
</feature>
<dbReference type="PROSITE" id="PS51635">
    <property type="entry name" value="PNPLA"/>
    <property type="match status" value="1"/>
</dbReference>
<dbReference type="GO" id="GO:0016020">
    <property type="term" value="C:membrane"/>
    <property type="evidence" value="ECO:0007669"/>
    <property type="project" value="TreeGrafter"/>
</dbReference>
<reference evidence="4 5" key="1">
    <citation type="journal article" date="2015" name="Genome Announc.">
        <title>The 474-Kilobase-Pair Complete Genome Sequence of CeV-01B, a Virus Infecting Haptolina (Chrysochromulina) ericina (Prymnesiophyceae).</title>
        <authorList>
            <person name="Gallot-Lavallee L."/>
            <person name="Pagarete A."/>
            <person name="Legendre M."/>
            <person name="Santini S."/>
            <person name="Sandaa R.A."/>
            <person name="Himmelbauer H."/>
            <person name="Ogata H."/>
            <person name="Bratbak G."/>
            <person name="Claverie J.M."/>
        </authorList>
    </citation>
    <scope>NUCLEOTIDE SEQUENCE [LARGE SCALE GENOMIC DNA]</scope>
    <source>
        <strain evidence="4">CeV-01B</strain>
    </source>
</reference>
<dbReference type="GO" id="GO:0055088">
    <property type="term" value="P:lipid homeostasis"/>
    <property type="evidence" value="ECO:0007669"/>
    <property type="project" value="TreeGrafter"/>
</dbReference>
<evidence type="ECO:0000256" key="2">
    <source>
        <dbReference type="PROSITE-ProRule" id="PRU01161"/>
    </source>
</evidence>
<feature type="domain" description="PNPLA" evidence="3">
    <location>
        <begin position="31"/>
        <end position="184"/>
    </location>
</feature>
<dbReference type="Proteomes" id="UP000203826">
    <property type="component" value="Segment"/>
</dbReference>
<keyword evidence="1 2" id="KW-0443">Lipid metabolism</keyword>
<dbReference type="KEGG" id="vg:26048963"/>
<dbReference type="GO" id="GO:0019433">
    <property type="term" value="P:triglyceride catabolic process"/>
    <property type="evidence" value="ECO:0007669"/>
    <property type="project" value="TreeGrafter"/>
</dbReference>
<dbReference type="InterPro" id="IPR033562">
    <property type="entry name" value="PLPL"/>
</dbReference>
<dbReference type="InterPro" id="IPR002641">
    <property type="entry name" value="PNPLA_dom"/>
</dbReference>
<protein>
    <submittedName>
        <fullName evidence="4">Patatin-like phospholipase</fullName>
    </submittedName>
</protein>
<proteinExistence type="predicted"/>
<dbReference type="PANTHER" id="PTHR12406">
    <property type="entry name" value="CALCIUM-INDEPENDENT PHOSPHOLIPASE A2 IPLA2 -RELATED"/>
    <property type="match status" value="1"/>
</dbReference>
<gene>
    <name evidence="4" type="ORF">ceV_096</name>
</gene>
<dbReference type="GO" id="GO:0004806">
    <property type="term" value="F:triacylglycerol lipase activity"/>
    <property type="evidence" value="ECO:0007669"/>
    <property type="project" value="TreeGrafter"/>
</dbReference>
<feature type="active site" description="Nucleophile" evidence="2">
    <location>
        <position position="68"/>
    </location>
</feature>
<evidence type="ECO:0000256" key="1">
    <source>
        <dbReference type="ARBA" id="ARBA00023098"/>
    </source>
</evidence>
<dbReference type="InterPro" id="IPR016035">
    <property type="entry name" value="Acyl_Trfase/lysoPLipase"/>
</dbReference>
<feature type="active site" description="Proton acceptor" evidence="2">
    <location>
        <position position="171"/>
    </location>
</feature>
<keyword evidence="2" id="KW-0378">Hydrolase</keyword>
<accession>A0A0N9R0J0</accession>
<evidence type="ECO:0000313" key="4">
    <source>
        <dbReference type="EMBL" id="ALH23002.1"/>
    </source>
</evidence>
<sequence>MTNNHYTLLDNYINSMIENINKKNFPNKINLVLDGGAFNGAYTAGCLYYIKQLETLNITKVNYISGCSIGAILGYMYLTDNLEYAPLYYKYLLNKSRSDIILNSLPYLIDNLVKDSDLKKVNNRLFISYYNVETLTHTIVSKYNTREELIDCLIRSSYIPFAIDGKLKYKDKYCDGLLPHIFNKGDVKTIFISLINIYNLKHSVYTKNDKDIWDKLFKGLDDINLFFSFPDKSVSIYCSYIDKWNIFDFIIYRFRELISLIFVISLKYNKIINKFPNIIANNILYIKFKNILILLIKNILSYIIF</sequence>
<evidence type="ECO:0000313" key="5">
    <source>
        <dbReference type="Proteomes" id="UP000203826"/>
    </source>
</evidence>
<dbReference type="EMBL" id="KT820662">
    <property type="protein sequence ID" value="ALH23002.1"/>
    <property type="molecule type" value="Genomic_DNA"/>
</dbReference>
<dbReference type="Pfam" id="PF01734">
    <property type="entry name" value="Patatin"/>
    <property type="match status" value="1"/>
</dbReference>